<dbReference type="EMBL" id="QGLC01000009">
    <property type="protein sequence ID" value="RAL69642.1"/>
    <property type="molecule type" value="Genomic_DNA"/>
</dbReference>
<evidence type="ECO:0000313" key="3">
    <source>
        <dbReference type="EMBL" id="RAL69642.1"/>
    </source>
</evidence>
<dbReference type="EMBL" id="PHFD01000101">
    <property type="protein sequence ID" value="PKH47601.1"/>
    <property type="molecule type" value="Genomic_DNA"/>
</dbReference>
<evidence type="ECO:0000313" key="2">
    <source>
        <dbReference type="EMBL" id="PKH47601.1"/>
    </source>
</evidence>
<dbReference type="AlphaFoldDB" id="A0A142VB83"/>
<dbReference type="Proteomes" id="UP000249146">
    <property type="component" value="Unassembled WGS sequence"/>
</dbReference>
<protein>
    <submittedName>
        <fullName evidence="1">Uncharacterized protein</fullName>
    </submittedName>
</protein>
<evidence type="ECO:0000313" key="6">
    <source>
        <dbReference type="Proteomes" id="UP000233649"/>
    </source>
</evidence>
<dbReference type="EMBL" id="CP011127">
    <property type="protein sequence ID" value="AMU86485.1"/>
    <property type="molecule type" value="Genomic_DNA"/>
</dbReference>
<reference evidence="2 6" key="2">
    <citation type="journal article" date="2017" name="FEMS Microbiol. Ecol.">
        <title>Reconstructed genomes of novel Dehalococcoides mccartyi strains from 1,2,3,4-tetrachlorodibenzo-p-dioxin-dechlorinating enrichment cultures reveal divergent reductive dehalogenase gene profiles.</title>
        <authorList>
            <person name="Dam H.T."/>
            <person name="Vollmers J."/>
            <person name="Kaster A.K."/>
            <person name="Haggblom M.M."/>
        </authorList>
    </citation>
    <scope>NUCLEOTIDE SEQUENCE [LARGE SCALE GENOMIC DNA]</scope>
    <source>
        <strain evidence="2 6">H1-3-2.001</strain>
    </source>
</reference>
<name>A0A142VB83_9CHLR</name>
<dbReference type="RefSeq" id="WP_011309249.1">
    <property type="nucleotide sequence ID" value="NZ_AP024514.1"/>
</dbReference>
<dbReference type="Proteomes" id="UP000248786">
    <property type="component" value="Unassembled WGS sequence"/>
</dbReference>
<sequence length="54" mass="6252">MKVTINACPKCKKERVIRIEDENNLYEYREKYVHQDCTKCVAKEMESKAVGASA</sequence>
<gene>
    <name evidence="4" type="ORF">C1G86_0691</name>
    <name evidence="3" type="ORF">C1G87_0692</name>
    <name evidence="2" type="ORF">CVH13_00402</name>
    <name evidence="1" type="ORF">Dm11a5_0659</name>
</gene>
<proteinExistence type="predicted"/>
<reference evidence="7 8" key="3">
    <citation type="submission" date="2018-05" db="EMBL/GenBank/DDBJ databases">
        <title>Draft genome sequences of Dehalococcoides mccartyi strains RC and KS.</title>
        <authorList>
            <person name="Higgins S.A."/>
            <person name="Padilla-Crespo E."/>
            <person name="Loeffler F.E."/>
        </authorList>
    </citation>
    <scope>NUCLEOTIDE SEQUENCE [LARGE SCALE GENOMIC DNA]</scope>
    <source>
        <strain evidence="4 7">KS</strain>
        <strain evidence="3 8">RC</strain>
    </source>
</reference>
<evidence type="ECO:0000313" key="8">
    <source>
        <dbReference type="Proteomes" id="UP000249146"/>
    </source>
</evidence>
<organism evidence="1 5">
    <name type="scientific">Dehalococcoides mccartyi</name>
    <dbReference type="NCBI Taxonomy" id="61435"/>
    <lineage>
        <taxon>Bacteria</taxon>
        <taxon>Bacillati</taxon>
        <taxon>Chloroflexota</taxon>
        <taxon>Dehalococcoidia</taxon>
        <taxon>Dehalococcoidales</taxon>
        <taxon>Dehalococcoidaceae</taxon>
        <taxon>Dehalococcoides</taxon>
    </lineage>
</organism>
<dbReference type="EMBL" id="QGLD01000008">
    <property type="protein sequence ID" value="RAL70968.1"/>
    <property type="molecule type" value="Genomic_DNA"/>
</dbReference>
<dbReference type="Proteomes" id="UP000233649">
    <property type="component" value="Unassembled WGS sequence"/>
</dbReference>
<reference evidence="1 5" key="1">
    <citation type="submission" date="2015-03" db="EMBL/GenBank/DDBJ databases">
        <title>Genomic characterization of Dehalococcoides mccartyi strain 11a5, an unusal plasmid-containing chloroethene dechlorinator.</title>
        <authorList>
            <person name="Zhao S."/>
            <person name="Ding C."/>
            <person name="He J."/>
        </authorList>
    </citation>
    <scope>NUCLEOTIDE SEQUENCE [LARGE SCALE GENOMIC DNA]</scope>
    <source>
        <strain evidence="1 5">11a5</strain>
    </source>
</reference>
<evidence type="ECO:0000313" key="5">
    <source>
        <dbReference type="Proteomes" id="UP000076394"/>
    </source>
</evidence>
<evidence type="ECO:0000313" key="7">
    <source>
        <dbReference type="Proteomes" id="UP000248786"/>
    </source>
</evidence>
<accession>A0A142VB83</accession>
<evidence type="ECO:0000313" key="4">
    <source>
        <dbReference type="EMBL" id="RAL70968.1"/>
    </source>
</evidence>
<dbReference type="Proteomes" id="UP000076394">
    <property type="component" value="Chromosome"/>
</dbReference>
<evidence type="ECO:0000313" key="1">
    <source>
        <dbReference type="EMBL" id="AMU86485.1"/>
    </source>
</evidence>
<dbReference type="PATRIC" id="fig|61435.8.peg.656"/>
<dbReference type="OMA" id="RERYVHQ"/>